<evidence type="ECO:0000256" key="2">
    <source>
        <dbReference type="SAM" id="MobiDB-lite"/>
    </source>
</evidence>
<evidence type="ECO:0000313" key="3">
    <source>
        <dbReference type="EMBL" id="CAI8618402.1"/>
    </source>
</evidence>
<feature type="region of interest" description="Disordered" evidence="2">
    <location>
        <begin position="1"/>
        <end position="46"/>
    </location>
</feature>
<feature type="compositionally biased region" description="Basic and acidic residues" evidence="2">
    <location>
        <begin position="1"/>
        <end position="10"/>
    </location>
</feature>
<feature type="coiled-coil region" evidence="1">
    <location>
        <begin position="93"/>
        <end position="120"/>
    </location>
</feature>
<reference evidence="3 4" key="1">
    <citation type="submission" date="2023-01" db="EMBL/GenBank/DDBJ databases">
        <authorList>
            <person name="Kreplak J."/>
        </authorList>
    </citation>
    <scope>NUCLEOTIDE SEQUENCE [LARGE SCALE GENOMIC DNA]</scope>
</reference>
<sequence length="139" mass="15965">METAKPHTDEFTPEQQDSFMPEANSPWDKKLDALMPKTPPSIGLVQEDPMSILVEKIPDINLTKRVPKPPRPPLHEVPESKDKNRLEYLDADILSWTQQMKCLQRKIEAVEKEKVKINVSNLGSIYEKLVEEENVTNMS</sequence>
<accession>A0AAV1BA87</accession>
<evidence type="ECO:0000313" key="4">
    <source>
        <dbReference type="Proteomes" id="UP001157006"/>
    </source>
</evidence>
<keyword evidence="1" id="KW-0175">Coiled coil</keyword>
<proteinExistence type="predicted"/>
<organism evidence="3 4">
    <name type="scientific">Vicia faba</name>
    <name type="common">Broad bean</name>
    <name type="synonym">Faba vulgaris</name>
    <dbReference type="NCBI Taxonomy" id="3906"/>
    <lineage>
        <taxon>Eukaryota</taxon>
        <taxon>Viridiplantae</taxon>
        <taxon>Streptophyta</taxon>
        <taxon>Embryophyta</taxon>
        <taxon>Tracheophyta</taxon>
        <taxon>Spermatophyta</taxon>
        <taxon>Magnoliopsida</taxon>
        <taxon>eudicotyledons</taxon>
        <taxon>Gunneridae</taxon>
        <taxon>Pentapetalae</taxon>
        <taxon>rosids</taxon>
        <taxon>fabids</taxon>
        <taxon>Fabales</taxon>
        <taxon>Fabaceae</taxon>
        <taxon>Papilionoideae</taxon>
        <taxon>50 kb inversion clade</taxon>
        <taxon>NPAAA clade</taxon>
        <taxon>Hologalegina</taxon>
        <taxon>IRL clade</taxon>
        <taxon>Fabeae</taxon>
        <taxon>Vicia</taxon>
    </lineage>
</organism>
<feature type="compositionally biased region" description="Basic and acidic residues" evidence="2">
    <location>
        <begin position="73"/>
        <end position="82"/>
    </location>
</feature>
<feature type="region of interest" description="Disordered" evidence="2">
    <location>
        <begin position="63"/>
        <end position="82"/>
    </location>
</feature>
<name>A0AAV1BA87_VICFA</name>
<protein>
    <submittedName>
        <fullName evidence="3">Uncharacterized protein</fullName>
    </submittedName>
</protein>
<gene>
    <name evidence="3" type="ORF">VFH_VI121080</name>
</gene>
<dbReference type="AlphaFoldDB" id="A0AAV1BA87"/>
<keyword evidence="4" id="KW-1185">Reference proteome</keyword>
<dbReference type="EMBL" id="OX451741">
    <property type="protein sequence ID" value="CAI8618402.1"/>
    <property type="molecule type" value="Genomic_DNA"/>
</dbReference>
<evidence type="ECO:0000256" key="1">
    <source>
        <dbReference type="SAM" id="Coils"/>
    </source>
</evidence>
<dbReference type="Proteomes" id="UP001157006">
    <property type="component" value="Chromosome 6"/>
</dbReference>